<comment type="similarity">
    <text evidence="2">Belongs to the CorA metal ion transporter (MIT) (TC 1.A.35) family.</text>
</comment>
<comment type="subcellular location">
    <subcellularLocation>
        <location evidence="1">Cell membrane</location>
        <topology evidence="1">Multi-pass membrane protein</topology>
    </subcellularLocation>
</comment>
<organism evidence="13 14">
    <name type="scientific">Cellulomonas pakistanensis</name>
    <dbReference type="NCBI Taxonomy" id="992287"/>
    <lineage>
        <taxon>Bacteria</taxon>
        <taxon>Bacillati</taxon>
        <taxon>Actinomycetota</taxon>
        <taxon>Actinomycetes</taxon>
        <taxon>Micrococcales</taxon>
        <taxon>Cellulomonadaceae</taxon>
        <taxon>Cellulomonas</taxon>
    </lineage>
</organism>
<keyword evidence="7 12" id="KW-1133">Transmembrane helix</keyword>
<sequence length="331" mass="35892">MERAWVHGGDGWSETEPDGLLALLAAPEPPVAWVHVDALDALADAARQAGVPESVVRRAVAEHGPAVPADVRRPQLRRLPGGGRLLVSPTLAYDPTTRDVRTGVWAALVVEDVAVTAEEGPAGLLDDVLDLLTDGEGEHLPQDRGSHVFAAVLIALVRRAGDVEQGIGEAVAEVEQVVFSPSSADPAQVVYDLKREVGEARSALVPLLSAFPELVAEQEDSNRETRTMRWLRRLDTVLGKVDRHLDAHDALLGDMLSVHLSRVSVRQNEDMRKMSAWAAIIAVPTLIAGVYGMNFDHMPELHWLLGYPLSLVLMAGAVAVLFRLFKRSGWL</sequence>
<dbReference type="Proteomes" id="UP000642125">
    <property type="component" value="Unassembled WGS sequence"/>
</dbReference>
<dbReference type="PANTHER" id="PTHR46494">
    <property type="entry name" value="CORA FAMILY METAL ION TRANSPORTER (EUROFUNG)"/>
    <property type="match status" value="1"/>
</dbReference>
<accession>A0A919U4L6</accession>
<dbReference type="GO" id="GO:0005886">
    <property type="term" value="C:plasma membrane"/>
    <property type="evidence" value="ECO:0007669"/>
    <property type="project" value="UniProtKB-SubCell"/>
</dbReference>
<keyword evidence="5 12" id="KW-0812">Transmembrane</keyword>
<keyword evidence="9 12" id="KW-0472">Membrane</keyword>
<comment type="caution">
    <text evidence="13">The sequence shown here is derived from an EMBL/GenBank/DDBJ whole genome shotgun (WGS) entry which is preliminary data.</text>
</comment>
<evidence type="ECO:0000256" key="2">
    <source>
        <dbReference type="ARBA" id="ARBA00009765"/>
    </source>
</evidence>
<proteinExistence type="inferred from homology"/>
<name>A0A919U4L6_9CELL</name>
<comment type="catalytic activity">
    <reaction evidence="10">
        <text>Mg(2+)(in) = Mg(2+)(out)</text>
        <dbReference type="Rhea" id="RHEA:29827"/>
        <dbReference type="ChEBI" id="CHEBI:18420"/>
    </reaction>
</comment>
<gene>
    <name evidence="13" type="ORF">Cpa01nite_29970</name>
</gene>
<evidence type="ECO:0000313" key="13">
    <source>
        <dbReference type="EMBL" id="GIG37616.1"/>
    </source>
</evidence>
<dbReference type="AlphaFoldDB" id="A0A919U4L6"/>
<dbReference type="GO" id="GO:0015095">
    <property type="term" value="F:magnesium ion transmembrane transporter activity"/>
    <property type="evidence" value="ECO:0007669"/>
    <property type="project" value="TreeGrafter"/>
</dbReference>
<dbReference type="EMBL" id="BONO01000025">
    <property type="protein sequence ID" value="GIG37616.1"/>
    <property type="molecule type" value="Genomic_DNA"/>
</dbReference>
<dbReference type="InterPro" id="IPR045861">
    <property type="entry name" value="CorA_cytoplasmic_dom"/>
</dbReference>
<evidence type="ECO:0000256" key="4">
    <source>
        <dbReference type="ARBA" id="ARBA00022475"/>
    </source>
</evidence>
<dbReference type="GO" id="GO:0015087">
    <property type="term" value="F:cobalt ion transmembrane transporter activity"/>
    <property type="evidence" value="ECO:0007669"/>
    <property type="project" value="TreeGrafter"/>
</dbReference>
<dbReference type="RefSeq" id="WP_203669600.1">
    <property type="nucleotide sequence ID" value="NZ_BONO01000025.1"/>
</dbReference>
<dbReference type="SUPFAM" id="SSF143865">
    <property type="entry name" value="CorA soluble domain-like"/>
    <property type="match status" value="1"/>
</dbReference>
<evidence type="ECO:0000256" key="12">
    <source>
        <dbReference type="SAM" id="Phobius"/>
    </source>
</evidence>
<dbReference type="InterPro" id="IPR002523">
    <property type="entry name" value="MgTranspt_CorA/ZnTranspt_ZntB"/>
</dbReference>
<dbReference type="Pfam" id="PF01544">
    <property type="entry name" value="CorA"/>
    <property type="match status" value="1"/>
</dbReference>
<dbReference type="Gene3D" id="1.20.58.340">
    <property type="entry name" value="Magnesium transport protein CorA, transmembrane region"/>
    <property type="match status" value="2"/>
</dbReference>
<evidence type="ECO:0000256" key="5">
    <source>
        <dbReference type="ARBA" id="ARBA00022692"/>
    </source>
</evidence>
<keyword evidence="6" id="KW-0460">Magnesium</keyword>
<keyword evidence="14" id="KW-1185">Reference proteome</keyword>
<evidence type="ECO:0000256" key="8">
    <source>
        <dbReference type="ARBA" id="ARBA00023065"/>
    </source>
</evidence>
<protein>
    <recommendedName>
        <fullName evidence="15">Magnesium transport protein CorA</fullName>
    </recommendedName>
</protein>
<evidence type="ECO:0000256" key="1">
    <source>
        <dbReference type="ARBA" id="ARBA00004651"/>
    </source>
</evidence>
<evidence type="ECO:0000256" key="7">
    <source>
        <dbReference type="ARBA" id="ARBA00022989"/>
    </source>
</evidence>
<keyword evidence="4" id="KW-1003">Cell membrane</keyword>
<keyword evidence="8" id="KW-0406">Ion transport</keyword>
<dbReference type="GO" id="GO:0050897">
    <property type="term" value="F:cobalt ion binding"/>
    <property type="evidence" value="ECO:0007669"/>
    <property type="project" value="TreeGrafter"/>
</dbReference>
<dbReference type="Gene3D" id="3.30.460.20">
    <property type="entry name" value="CorA soluble domain-like"/>
    <property type="match status" value="1"/>
</dbReference>
<evidence type="ECO:0000256" key="3">
    <source>
        <dbReference type="ARBA" id="ARBA00022448"/>
    </source>
</evidence>
<evidence type="ECO:0000256" key="11">
    <source>
        <dbReference type="ARBA" id="ARBA00045497"/>
    </source>
</evidence>
<evidence type="ECO:0000313" key="14">
    <source>
        <dbReference type="Proteomes" id="UP000642125"/>
    </source>
</evidence>
<comment type="function">
    <text evidence="11">Mediates influx of magnesium ions. Alternates between open and closed states. Activated by low cytoplasmic Mg(2+) levels. Inactive when cytoplasmic Mg(2+) levels are high.</text>
</comment>
<evidence type="ECO:0000256" key="6">
    <source>
        <dbReference type="ARBA" id="ARBA00022842"/>
    </source>
</evidence>
<dbReference type="InterPro" id="IPR045863">
    <property type="entry name" value="CorA_TM1_TM2"/>
</dbReference>
<evidence type="ECO:0000256" key="10">
    <source>
        <dbReference type="ARBA" id="ARBA00034269"/>
    </source>
</evidence>
<evidence type="ECO:0000256" key="9">
    <source>
        <dbReference type="ARBA" id="ARBA00023136"/>
    </source>
</evidence>
<reference evidence="13" key="1">
    <citation type="submission" date="2021-01" db="EMBL/GenBank/DDBJ databases">
        <title>Whole genome shotgun sequence of Cellulomonas pakistanensis NBRC 110800.</title>
        <authorList>
            <person name="Komaki H."/>
            <person name="Tamura T."/>
        </authorList>
    </citation>
    <scope>NUCLEOTIDE SEQUENCE</scope>
    <source>
        <strain evidence="13">NBRC 110800</strain>
    </source>
</reference>
<dbReference type="SUPFAM" id="SSF144083">
    <property type="entry name" value="Magnesium transport protein CorA, transmembrane region"/>
    <property type="match status" value="1"/>
</dbReference>
<feature type="transmembrane region" description="Helical" evidence="12">
    <location>
        <begin position="274"/>
        <end position="293"/>
    </location>
</feature>
<dbReference type="PANTHER" id="PTHR46494:SF1">
    <property type="entry name" value="CORA FAMILY METAL ION TRANSPORTER (EUROFUNG)"/>
    <property type="match status" value="1"/>
</dbReference>
<dbReference type="GO" id="GO:0000287">
    <property type="term" value="F:magnesium ion binding"/>
    <property type="evidence" value="ECO:0007669"/>
    <property type="project" value="TreeGrafter"/>
</dbReference>
<evidence type="ECO:0008006" key="15">
    <source>
        <dbReference type="Google" id="ProtNLM"/>
    </source>
</evidence>
<feature type="transmembrane region" description="Helical" evidence="12">
    <location>
        <begin position="305"/>
        <end position="325"/>
    </location>
</feature>
<keyword evidence="3" id="KW-0813">Transport</keyword>
<dbReference type="FunFam" id="1.20.58.340:FF:000004">
    <property type="entry name" value="Magnesium transport protein CorA"/>
    <property type="match status" value="1"/>
</dbReference>